<name>A0A328D8N5_9ASTE</name>
<evidence type="ECO:0000313" key="4">
    <source>
        <dbReference type="Proteomes" id="UP000249390"/>
    </source>
</evidence>
<organism evidence="3 4">
    <name type="scientific">Cuscuta australis</name>
    <dbReference type="NCBI Taxonomy" id="267555"/>
    <lineage>
        <taxon>Eukaryota</taxon>
        <taxon>Viridiplantae</taxon>
        <taxon>Streptophyta</taxon>
        <taxon>Embryophyta</taxon>
        <taxon>Tracheophyta</taxon>
        <taxon>Spermatophyta</taxon>
        <taxon>Magnoliopsida</taxon>
        <taxon>eudicotyledons</taxon>
        <taxon>Gunneridae</taxon>
        <taxon>Pentapetalae</taxon>
        <taxon>asterids</taxon>
        <taxon>lamiids</taxon>
        <taxon>Solanales</taxon>
        <taxon>Convolvulaceae</taxon>
        <taxon>Cuscuteae</taxon>
        <taxon>Cuscuta</taxon>
        <taxon>Cuscuta subgen. Grammica</taxon>
        <taxon>Cuscuta sect. Cleistogrammica</taxon>
    </lineage>
</organism>
<protein>
    <submittedName>
        <fullName evidence="3">Uncharacterized protein</fullName>
    </submittedName>
</protein>
<evidence type="ECO:0000256" key="2">
    <source>
        <dbReference type="SAM" id="Phobius"/>
    </source>
</evidence>
<accession>A0A328D8N5</accession>
<evidence type="ECO:0000256" key="1">
    <source>
        <dbReference type="SAM" id="MobiDB-lite"/>
    </source>
</evidence>
<feature type="region of interest" description="Disordered" evidence="1">
    <location>
        <begin position="50"/>
        <end position="83"/>
    </location>
</feature>
<gene>
    <name evidence="3" type="ORF">DM860_011960</name>
</gene>
<proteinExistence type="predicted"/>
<keyword evidence="2" id="KW-1133">Transmembrane helix</keyword>
<keyword evidence="2" id="KW-0472">Membrane</keyword>
<keyword evidence="2" id="KW-0812">Transmembrane</keyword>
<feature type="compositionally biased region" description="Basic residues" evidence="1">
    <location>
        <begin position="65"/>
        <end position="77"/>
    </location>
</feature>
<feature type="transmembrane region" description="Helical" evidence="2">
    <location>
        <begin position="13"/>
        <end position="33"/>
    </location>
</feature>
<sequence length="145" mass="16870">MALLRPYCIISKLIYLPICMLFVFLLVITVKPIEAGRSFPSRRLQWKVVTPPRPNPGRITPPRGSHPRRTKLCRGGRRGGGEEEECRDSWWVRRRGKLFAITMEAGEAADAKPGDERGRYRRRKELRRRWVAPENEVAAVNFRRC</sequence>
<keyword evidence="4" id="KW-1185">Reference proteome</keyword>
<dbReference type="Proteomes" id="UP000249390">
    <property type="component" value="Unassembled WGS sequence"/>
</dbReference>
<dbReference type="AlphaFoldDB" id="A0A328D8N5"/>
<dbReference type="EMBL" id="NQVE01000175">
    <property type="protein sequence ID" value="RAL42177.1"/>
    <property type="molecule type" value="Genomic_DNA"/>
</dbReference>
<evidence type="ECO:0000313" key="3">
    <source>
        <dbReference type="EMBL" id="RAL42177.1"/>
    </source>
</evidence>
<comment type="caution">
    <text evidence="3">The sequence shown here is derived from an EMBL/GenBank/DDBJ whole genome shotgun (WGS) entry which is preliminary data.</text>
</comment>
<reference evidence="3 4" key="1">
    <citation type="submission" date="2018-06" db="EMBL/GenBank/DDBJ databases">
        <title>The Genome of Cuscuta australis (Dodder) Provides Insight into the Evolution of Plant Parasitism.</title>
        <authorList>
            <person name="Liu H."/>
        </authorList>
    </citation>
    <scope>NUCLEOTIDE SEQUENCE [LARGE SCALE GENOMIC DNA]</scope>
    <source>
        <strain evidence="4">cv. Yunnan</strain>
        <tissue evidence="3">Vines</tissue>
    </source>
</reference>